<keyword evidence="2" id="KW-1185">Reference proteome</keyword>
<dbReference type="Proteomes" id="UP000185904">
    <property type="component" value="Unassembled WGS sequence"/>
</dbReference>
<sequence>MTRLLDDEDYFGFSFRLPSPASLQSDTQPETPTTLCTPQRVHRVTADEPGPDRKRKLWMTPDYGIGMSSRTVHVLSHALMPEKILNRVPPAYIGGPELSTENRELLQHYRTHVCEMMMPTSAPTMNTYLRLYLPLAVQARNSPAKQALSHAILAVAALNKAQLTPSHRQLYRDQVREHHEQATSMIKKIISAKQTTCQSTEEPDESKHALLTAAITLTTIEVSLYRE</sequence>
<dbReference type="OrthoDB" id="3477330at2759"/>
<gene>
    <name evidence="1" type="ORF">AYO20_11709</name>
</gene>
<name>A0A178BPK2_9EURO</name>
<accession>A0A178BPK2</accession>
<dbReference type="GeneID" id="34595079"/>
<organism evidence="1 2">
    <name type="scientific">Fonsecaea nubica</name>
    <dbReference type="NCBI Taxonomy" id="856822"/>
    <lineage>
        <taxon>Eukaryota</taxon>
        <taxon>Fungi</taxon>
        <taxon>Dikarya</taxon>
        <taxon>Ascomycota</taxon>
        <taxon>Pezizomycotina</taxon>
        <taxon>Eurotiomycetes</taxon>
        <taxon>Chaetothyriomycetidae</taxon>
        <taxon>Chaetothyriales</taxon>
        <taxon>Herpotrichiellaceae</taxon>
        <taxon>Fonsecaea</taxon>
    </lineage>
</organism>
<comment type="caution">
    <text evidence="1">The sequence shown here is derived from an EMBL/GenBank/DDBJ whole genome shotgun (WGS) entry which is preliminary data.</text>
</comment>
<proteinExistence type="predicted"/>
<reference evidence="1 2" key="1">
    <citation type="submission" date="2016-03" db="EMBL/GenBank/DDBJ databases">
        <title>The draft genome sequence of Fonsecaea nubica causative agent of cutaneous subcutaneous infection in human host.</title>
        <authorList>
            <person name="Costa F."/>
            <person name="Sybren D.H."/>
            <person name="Raittz R.T."/>
            <person name="Weiss V.A."/>
            <person name="Leao A.C."/>
            <person name="Gomes R."/>
            <person name="De Souza E.M."/>
            <person name="Pedrosa F.O."/>
            <person name="Steffens M.B."/>
            <person name="Bombassaro A."/>
            <person name="Tadra-Sfeir M.Z."/>
            <person name="Moreno L.F."/>
            <person name="Najafzadeh M.J."/>
            <person name="Felipe M.S."/>
            <person name="Teixeira M."/>
            <person name="Sun J."/>
            <person name="Xi L."/>
            <person name="Castro M.A."/>
            <person name="Vicente V.A."/>
        </authorList>
    </citation>
    <scope>NUCLEOTIDE SEQUENCE [LARGE SCALE GENOMIC DNA]</scope>
    <source>
        <strain evidence="1 2">CBS 269.64</strain>
    </source>
</reference>
<dbReference type="Pfam" id="PF11951">
    <property type="entry name" value="Fungal_trans_2"/>
    <property type="match status" value="1"/>
</dbReference>
<dbReference type="EMBL" id="LVCJ01000187">
    <property type="protein sequence ID" value="OAL18775.1"/>
    <property type="molecule type" value="Genomic_DNA"/>
</dbReference>
<evidence type="ECO:0000313" key="1">
    <source>
        <dbReference type="EMBL" id="OAL18775.1"/>
    </source>
</evidence>
<protein>
    <recommendedName>
        <fullName evidence="3">Transcription factor domain-containing protein</fullName>
    </recommendedName>
</protein>
<dbReference type="AlphaFoldDB" id="A0A178BPK2"/>
<dbReference type="RefSeq" id="XP_022494105.1">
    <property type="nucleotide sequence ID" value="XM_022649926.1"/>
</dbReference>
<dbReference type="InterPro" id="IPR021858">
    <property type="entry name" value="Fun_TF"/>
</dbReference>
<evidence type="ECO:0000313" key="2">
    <source>
        <dbReference type="Proteomes" id="UP000185904"/>
    </source>
</evidence>
<evidence type="ECO:0008006" key="3">
    <source>
        <dbReference type="Google" id="ProtNLM"/>
    </source>
</evidence>